<dbReference type="Proteomes" id="UP001213015">
    <property type="component" value="Unassembled WGS sequence"/>
</dbReference>
<feature type="domain" description="HTH cro/C1-type" evidence="1">
    <location>
        <begin position="7"/>
        <end position="59"/>
    </location>
</feature>
<evidence type="ECO:0000313" key="2">
    <source>
        <dbReference type="EMBL" id="MCZ3844101.1"/>
    </source>
</evidence>
<dbReference type="SUPFAM" id="SSF47413">
    <property type="entry name" value="lambda repressor-like DNA-binding domains"/>
    <property type="match status" value="1"/>
</dbReference>
<gene>
    <name evidence="2" type="ORF">L2422_01000</name>
</gene>
<dbReference type="AlphaFoldDB" id="A0AAP3M348"/>
<dbReference type="GO" id="GO:0003677">
    <property type="term" value="F:DNA binding"/>
    <property type="evidence" value="ECO:0007669"/>
    <property type="project" value="InterPro"/>
</dbReference>
<evidence type="ECO:0000259" key="1">
    <source>
        <dbReference type="PROSITE" id="PS50943"/>
    </source>
</evidence>
<accession>A0AAP3M348</accession>
<evidence type="ECO:0000313" key="3">
    <source>
        <dbReference type="Proteomes" id="UP001213015"/>
    </source>
</evidence>
<dbReference type="RefSeq" id="WP_265669072.1">
    <property type="nucleotide sequence ID" value="NZ_JAKHKO010000001.1"/>
</dbReference>
<proteinExistence type="predicted"/>
<dbReference type="CDD" id="cd00093">
    <property type="entry name" value="HTH_XRE"/>
    <property type="match status" value="1"/>
</dbReference>
<dbReference type="Gene3D" id="1.10.260.40">
    <property type="entry name" value="lambda repressor-like DNA-binding domains"/>
    <property type="match status" value="1"/>
</dbReference>
<dbReference type="PROSITE" id="PS50943">
    <property type="entry name" value="HTH_CROC1"/>
    <property type="match status" value="1"/>
</dbReference>
<sequence>MNTYERIKEIATEHGMSIREVALKAGVGENLIYRWKHTKPSLKSIQKVANALNVDVEDITSTSDKDESSQYRAIQRKAKKLSIADQEKLIDIMDTIFDKTDDE</sequence>
<dbReference type="InterPro" id="IPR001387">
    <property type="entry name" value="Cro/C1-type_HTH"/>
</dbReference>
<dbReference type="EMBL" id="JAKHLF010000001">
    <property type="protein sequence ID" value="MCZ3844101.1"/>
    <property type="molecule type" value="Genomic_DNA"/>
</dbReference>
<dbReference type="SMART" id="SM00530">
    <property type="entry name" value="HTH_XRE"/>
    <property type="match status" value="1"/>
</dbReference>
<dbReference type="Pfam" id="PF13443">
    <property type="entry name" value="HTH_26"/>
    <property type="match status" value="1"/>
</dbReference>
<comment type="caution">
    <text evidence="2">The sequence shown here is derived from an EMBL/GenBank/DDBJ whole genome shotgun (WGS) entry which is preliminary data.</text>
</comment>
<protein>
    <submittedName>
        <fullName evidence="2">Helix-turn-helix domain-containing protein</fullName>
    </submittedName>
</protein>
<dbReference type="InterPro" id="IPR010982">
    <property type="entry name" value="Lambda_DNA-bd_dom_sf"/>
</dbReference>
<name>A0AAP3M348_9LACO</name>
<reference evidence="2" key="1">
    <citation type="submission" date="2022-01" db="EMBL/GenBank/DDBJ databases">
        <title>VMRC isolate genome collection.</title>
        <authorList>
            <person name="France M."/>
            <person name="Rutt L."/>
            <person name="Humphrys M."/>
            <person name="Ravel J."/>
        </authorList>
    </citation>
    <scope>NUCLEOTIDE SEQUENCE</scope>
    <source>
        <strain evidence="2">C0127B5</strain>
    </source>
</reference>
<organism evidence="2 3">
    <name type="scientific">Lactobacillus mulieris</name>
    <dbReference type="NCBI Taxonomy" id="2508708"/>
    <lineage>
        <taxon>Bacteria</taxon>
        <taxon>Bacillati</taxon>
        <taxon>Bacillota</taxon>
        <taxon>Bacilli</taxon>
        <taxon>Lactobacillales</taxon>
        <taxon>Lactobacillaceae</taxon>
        <taxon>Lactobacillus</taxon>
    </lineage>
</organism>